<keyword evidence="3 5" id="KW-1133">Transmembrane helix</keyword>
<feature type="transmembrane region" description="Helical" evidence="5">
    <location>
        <begin position="402"/>
        <end position="423"/>
    </location>
</feature>
<evidence type="ECO:0000313" key="6">
    <source>
        <dbReference type="EMBL" id="SCW03163.1"/>
    </source>
</evidence>
<dbReference type="PANTHER" id="PTHR11040:SF210">
    <property type="entry name" value="ZINC-REGULATED TRANSPORTER 3"/>
    <property type="match status" value="1"/>
</dbReference>
<dbReference type="PANTHER" id="PTHR11040">
    <property type="entry name" value="ZINC/IRON TRANSPORTER"/>
    <property type="match status" value="1"/>
</dbReference>
<organism evidence="6 7">
    <name type="scientific">Lachancea fermentati</name>
    <name type="common">Zygosaccharomyces fermentati</name>
    <dbReference type="NCBI Taxonomy" id="4955"/>
    <lineage>
        <taxon>Eukaryota</taxon>
        <taxon>Fungi</taxon>
        <taxon>Dikarya</taxon>
        <taxon>Ascomycota</taxon>
        <taxon>Saccharomycotina</taxon>
        <taxon>Saccharomycetes</taxon>
        <taxon>Saccharomycetales</taxon>
        <taxon>Saccharomycetaceae</taxon>
        <taxon>Lachancea</taxon>
    </lineage>
</organism>
<feature type="transmembrane region" description="Helical" evidence="5">
    <location>
        <begin position="12"/>
        <end position="31"/>
    </location>
</feature>
<dbReference type="GO" id="GO:0016020">
    <property type="term" value="C:membrane"/>
    <property type="evidence" value="ECO:0007669"/>
    <property type="project" value="UniProtKB-SubCell"/>
</dbReference>
<dbReference type="Pfam" id="PF02535">
    <property type="entry name" value="Zip"/>
    <property type="match status" value="1"/>
</dbReference>
<gene>
    <name evidence="6" type="ORF">LAFE_0G04346G</name>
</gene>
<feature type="transmembrane region" description="Helical" evidence="5">
    <location>
        <begin position="360"/>
        <end position="382"/>
    </location>
</feature>
<feature type="transmembrane region" description="Helical" evidence="5">
    <location>
        <begin position="73"/>
        <end position="92"/>
    </location>
</feature>
<evidence type="ECO:0000256" key="4">
    <source>
        <dbReference type="ARBA" id="ARBA00023136"/>
    </source>
</evidence>
<feature type="transmembrane region" description="Helical" evidence="5">
    <location>
        <begin position="296"/>
        <end position="319"/>
    </location>
</feature>
<feature type="transmembrane region" description="Helical" evidence="5">
    <location>
        <begin position="325"/>
        <end position="348"/>
    </location>
</feature>
<dbReference type="AlphaFoldDB" id="A0A1G4MH50"/>
<reference evidence="6 7" key="1">
    <citation type="submission" date="2016-03" db="EMBL/GenBank/DDBJ databases">
        <authorList>
            <person name="Devillers H."/>
        </authorList>
    </citation>
    <scope>NUCLEOTIDE SEQUENCE [LARGE SCALE GENOMIC DNA]</scope>
    <source>
        <strain evidence="6">CBS 6772</strain>
    </source>
</reference>
<evidence type="ECO:0000256" key="1">
    <source>
        <dbReference type="ARBA" id="ARBA00004141"/>
    </source>
</evidence>
<dbReference type="GO" id="GO:0005385">
    <property type="term" value="F:zinc ion transmembrane transporter activity"/>
    <property type="evidence" value="ECO:0007669"/>
    <property type="project" value="TreeGrafter"/>
</dbReference>
<keyword evidence="4 5" id="KW-0472">Membrane</keyword>
<protein>
    <submittedName>
        <fullName evidence="6">LAFE_0G04346g1_1</fullName>
    </submittedName>
</protein>
<proteinExistence type="predicted"/>
<keyword evidence="2 5" id="KW-0812">Transmembrane</keyword>
<dbReference type="STRING" id="4955.A0A1G4MH50"/>
<dbReference type="OrthoDB" id="262547at2759"/>
<name>A0A1G4MH50_LACFM</name>
<comment type="subcellular location">
    <subcellularLocation>
        <location evidence="1">Membrane</location>
        <topology evidence="1">Multi-pass membrane protein</topology>
    </subcellularLocation>
</comment>
<keyword evidence="7" id="KW-1185">Reference proteome</keyword>
<evidence type="ECO:0000256" key="5">
    <source>
        <dbReference type="SAM" id="Phobius"/>
    </source>
</evidence>
<evidence type="ECO:0000256" key="2">
    <source>
        <dbReference type="ARBA" id="ARBA00022692"/>
    </source>
</evidence>
<evidence type="ECO:0000256" key="3">
    <source>
        <dbReference type="ARBA" id="ARBA00022989"/>
    </source>
</evidence>
<dbReference type="Proteomes" id="UP000190831">
    <property type="component" value="Chromosome G"/>
</dbReference>
<dbReference type="OMA" id="GTTCLKW"/>
<dbReference type="EMBL" id="LT598486">
    <property type="protein sequence ID" value="SCW03163.1"/>
    <property type="molecule type" value="Genomic_DNA"/>
</dbReference>
<feature type="transmembrane region" description="Helical" evidence="5">
    <location>
        <begin position="43"/>
        <end position="61"/>
    </location>
</feature>
<dbReference type="InterPro" id="IPR003689">
    <property type="entry name" value="ZIP"/>
</dbReference>
<accession>A0A1G4MH50</accession>
<evidence type="ECO:0000313" key="7">
    <source>
        <dbReference type="Proteomes" id="UP000190831"/>
    </source>
</evidence>
<sequence>MFDEFPRWVVYSSISSLLCIGGSFCVPLISGFCRSSASVNSKLLNYGLSVSAGSMMTTSLYKMLPHGAEDKKMVFLGFLVGTIVSFILNFVVHAYTSESLIHGNHSDSDDDHHSHPNESALLDHSNISIQAPAPKMKKANSTLKSMPSLIDLLAKNETQAGSCYGSTSCVPMEPTTSAGAPLTTTTCHANQEASAIVCPENGIGYDLENLSVYRNHFLSGKVPSSHAAEEDSSSSHSGIASVDHHHHHVATPFSKLISIGVQTCVVIALHKFPEGLIIFYTNNEDDHNPSSLGFSIFLSLAMHNFIEGFSMTLPLYTAFKTKWHAVLIASLLGGGSQPLGACLGYFLLRGNQSKEIHVNFLLSLTSGFLFVIGLQMFQTAIGFSDSHHHHQNDASPSENHCLATTCLKWCCLGALLIIGSGIFS</sequence>